<gene>
    <name evidence="2" type="ORF">ElyMa_004697100</name>
</gene>
<dbReference type="EMBL" id="BMAT01009417">
    <property type="protein sequence ID" value="GFS06035.1"/>
    <property type="molecule type" value="Genomic_DNA"/>
</dbReference>
<protein>
    <recommendedName>
        <fullName evidence="4">Lipocalin/cytosolic fatty-acid binding domain-containing protein</fullName>
    </recommendedName>
</protein>
<feature type="signal peptide" evidence="1">
    <location>
        <begin position="1"/>
        <end position="17"/>
    </location>
</feature>
<sequence length="179" mass="20171">MFLAAVLVTVSLVSVSTQTFPCKPPSFTARSLDVINFKIENIYNDAGRDIILREDLNSSRWRLSDNKNLTEYIYNTTNCERSDFSISEADGGYKLKHSLDLPNDTGSYYAWSGSSDDVTLEVLVDNHCIPISTRIIYDKDLVASIFVTNVVTDNPDLSQIDARLRQVQNASFCPHDGWY</sequence>
<feature type="chain" id="PRO_5043472728" description="Lipocalin/cytosolic fatty-acid binding domain-containing protein" evidence="1">
    <location>
        <begin position="18"/>
        <end position="179"/>
    </location>
</feature>
<accession>A0AAV4I7Y4</accession>
<evidence type="ECO:0008006" key="4">
    <source>
        <dbReference type="Google" id="ProtNLM"/>
    </source>
</evidence>
<keyword evidence="3" id="KW-1185">Reference proteome</keyword>
<proteinExistence type="predicted"/>
<evidence type="ECO:0000313" key="2">
    <source>
        <dbReference type="EMBL" id="GFS06035.1"/>
    </source>
</evidence>
<evidence type="ECO:0000313" key="3">
    <source>
        <dbReference type="Proteomes" id="UP000762676"/>
    </source>
</evidence>
<reference evidence="2 3" key="1">
    <citation type="journal article" date="2021" name="Elife">
        <title>Chloroplast acquisition without the gene transfer in kleptoplastic sea slugs, Plakobranchus ocellatus.</title>
        <authorList>
            <person name="Maeda T."/>
            <person name="Takahashi S."/>
            <person name="Yoshida T."/>
            <person name="Shimamura S."/>
            <person name="Takaki Y."/>
            <person name="Nagai Y."/>
            <person name="Toyoda A."/>
            <person name="Suzuki Y."/>
            <person name="Arimoto A."/>
            <person name="Ishii H."/>
            <person name="Satoh N."/>
            <person name="Nishiyama T."/>
            <person name="Hasebe M."/>
            <person name="Maruyama T."/>
            <person name="Minagawa J."/>
            <person name="Obokata J."/>
            <person name="Shigenobu S."/>
        </authorList>
    </citation>
    <scope>NUCLEOTIDE SEQUENCE [LARGE SCALE GENOMIC DNA]</scope>
</reference>
<evidence type="ECO:0000256" key="1">
    <source>
        <dbReference type="SAM" id="SignalP"/>
    </source>
</evidence>
<comment type="caution">
    <text evidence="2">The sequence shown here is derived from an EMBL/GenBank/DDBJ whole genome shotgun (WGS) entry which is preliminary data.</text>
</comment>
<keyword evidence="1" id="KW-0732">Signal</keyword>
<dbReference type="AlphaFoldDB" id="A0AAV4I7Y4"/>
<dbReference type="Proteomes" id="UP000762676">
    <property type="component" value="Unassembled WGS sequence"/>
</dbReference>
<organism evidence="2 3">
    <name type="scientific">Elysia marginata</name>
    <dbReference type="NCBI Taxonomy" id="1093978"/>
    <lineage>
        <taxon>Eukaryota</taxon>
        <taxon>Metazoa</taxon>
        <taxon>Spiralia</taxon>
        <taxon>Lophotrochozoa</taxon>
        <taxon>Mollusca</taxon>
        <taxon>Gastropoda</taxon>
        <taxon>Heterobranchia</taxon>
        <taxon>Euthyneura</taxon>
        <taxon>Panpulmonata</taxon>
        <taxon>Sacoglossa</taxon>
        <taxon>Placobranchoidea</taxon>
        <taxon>Plakobranchidae</taxon>
        <taxon>Elysia</taxon>
    </lineage>
</organism>
<name>A0AAV4I7Y4_9GAST</name>